<sequence>MGVLGKEKPSVLGNGGCVGKDHDGDAGTRGDSLTCRVMTVGGGCCNKGNWIPSGLKGTESND</sequence>
<name>A0A540KWM6_MALBA</name>
<dbReference type="Proteomes" id="UP000315295">
    <property type="component" value="Unassembled WGS sequence"/>
</dbReference>
<reference evidence="2 3" key="1">
    <citation type="journal article" date="2019" name="G3 (Bethesda)">
        <title>Sequencing of a Wild Apple (Malus baccata) Genome Unravels the Differences Between Cultivated and Wild Apple Species Regarding Disease Resistance and Cold Tolerance.</title>
        <authorList>
            <person name="Chen X."/>
        </authorList>
    </citation>
    <scope>NUCLEOTIDE SEQUENCE [LARGE SCALE GENOMIC DNA]</scope>
    <source>
        <strain evidence="3">cv. Shandingzi</strain>
        <tissue evidence="2">Leaves</tissue>
    </source>
</reference>
<evidence type="ECO:0000256" key="1">
    <source>
        <dbReference type="SAM" id="MobiDB-lite"/>
    </source>
</evidence>
<evidence type="ECO:0000313" key="2">
    <source>
        <dbReference type="EMBL" id="TQD78519.1"/>
    </source>
</evidence>
<feature type="compositionally biased region" description="Basic and acidic residues" evidence="1">
    <location>
        <begin position="19"/>
        <end position="28"/>
    </location>
</feature>
<feature type="region of interest" description="Disordered" evidence="1">
    <location>
        <begin position="1"/>
        <end position="30"/>
    </location>
</feature>
<dbReference type="AlphaFoldDB" id="A0A540KWM6"/>
<gene>
    <name evidence="2" type="ORF">C1H46_035915</name>
</gene>
<comment type="caution">
    <text evidence="2">The sequence shown here is derived from an EMBL/GenBank/DDBJ whole genome shotgun (WGS) entry which is preliminary data.</text>
</comment>
<proteinExistence type="predicted"/>
<accession>A0A540KWM6</accession>
<dbReference type="EMBL" id="VIEB01000903">
    <property type="protein sequence ID" value="TQD78519.1"/>
    <property type="molecule type" value="Genomic_DNA"/>
</dbReference>
<protein>
    <submittedName>
        <fullName evidence="2">Uncharacterized protein</fullName>
    </submittedName>
</protein>
<keyword evidence="3" id="KW-1185">Reference proteome</keyword>
<evidence type="ECO:0000313" key="3">
    <source>
        <dbReference type="Proteomes" id="UP000315295"/>
    </source>
</evidence>
<organism evidence="2 3">
    <name type="scientific">Malus baccata</name>
    <name type="common">Siberian crab apple</name>
    <name type="synonym">Pyrus baccata</name>
    <dbReference type="NCBI Taxonomy" id="106549"/>
    <lineage>
        <taxon>Eukaryota</taxon>
        <taxon>Viridiplantae</taxon>
        <taxon>Streptophyta</taxon>
        <taxon>Embryophyta</taxon>
        <taxon>Tracheophyta</taxon>
        <taxon>Spermatophyta</taxon>
        <taxon>Magnoliopsida</taxon>
        <taxon>eudicotyledons</taxon>
        <taxon>Gunneridae</taxon>
        <taxon>Pentapetalae</taxon>
        <taxon>rosids</taxon>
        <taxon>fabids</taxon>
        <taxon>Rosales</taxon>
        <taxon>Rosaceae</taxon>
        <taxon>Amygdaloideae</taxon>
        <taxon>Maleae</taxon>
        <taxon>Malus</taxon>
    </lineage>
</organism>